<gene>
    <name evidence="1" type="ORF">BVG79_01988</name>
</gene>
<dbReference type="KEGG" id="kro:BVG79_01988"/>
<dbReference type="Proteomes" id="UP000242447">
    <property type="component" value="Chromosome"/>
</dbReference>
<dbReference type="AlphaFoldDB" id="A0A1W6P1W9"/>
<evidence type="ECO:0000313" key="1">
    <source>
        <dbReference type="EMBL" id="ARO15330.1"/>
    </source>
</evidence>
<keyword evidence="2" id="KW-1185">Reference proteome</keyword>
<reference evidence="1 2" key="1">
    <citation type="submission" date="2017-02" db="EMBL/GenBank/DDBJ databases">
        <title>Ketogulonicigenium robustum SPU B003 Genome sequencing and assembly.</title>
        <authorList>
            <person name="Li Y."/>
            <person name="Liu L."/>
            <person name="Wang C."/>
            <person name="Zhang M."/>
            <person name="Zhang T."/>
            <person name="Zhang Y."/>
        </authorList>
    </citation>
    <scope>NUCLEOTIDE SEQUENCE [LARGE SCALE GENOMIC DNA]</scope>
    <source>
        <strain evidence="1 2">SPU_B003</strain>
    </source>
</reference>
<accession>A0A1W6P1W9</accession>
<protein>
    <recommendedName>
        <fullName evidence="3">Transposase</fullName>
    </recommendedName>
</protein>
<evidence type="ECO:0008006" key="3">
    <source>
        <dbReference type="Google" id="ProtNLM"/>
    </source>
</evidence>
<dbReference type="EMBL" id="CP019937">
    <property type="protein sequence ID" value="ARO15330.1"/>
    <property type="molecule type" value="Genomic_DNA"/>
</dbReference>
<proteinExistence type="predicted"/>
<sequence>MVFLEKDRIADEIVEDLALNLHSLWRVRDLFPHTDLTSGRVFKSCLRLIARGGLGADLDAVIAQESRIWRREA</sequence>
<evidence type="ECO:0000313" key="2">
    <source>
        <dbReference type="Proteomes" id="UP000242447"/>
    </source>
</evidence>
<name>A0A1W6P1W9_9RHOB</name>
<organism evidence="1 2">
    <name type="scientific">Ketogulonicigenium robustum</name>
    <dbReference type="NCBI Taxonomy" id="92947"/>
    <lineage>
        <taxon>Bacteria</taxon>
        <taxon>Pseudomonadati</taxon>
        <taxon>Pseudomonadota</taxon>
        <taxon>Alphaproteobacteria</taxon>
        <taxon>Rhodobacterales</taxon>
        <taxon>Roseobacteraceae</taxon>
        <taxon>Ketogulonicigenium</taxon>
    </lineage>
</organism>